<comment type="caution">
    <text evidence="1">The sequence shown here is derived from an EMBL/GenBank/DDBJ whole genome shotgun (WGS) entry which is preliminary data.</text>
</comment>
<evidence type="ECO:0000313" key="1">
    <source>
        <dbReference type="EMBL" id="OGY40544.1"/>
    </source>
</evidence>
<accession>A0A1G1XKW9</accession>
<dbReference type="EMBL" id="MHHY01000007">
    <property type="protein sequence ID" value="OGY40544.1"/>
    <property type="molecule type" value="Genomic_DNA"/>
</dbReference>
<dbReference type="Pfam" id="PF13563">
    <property type="entry name" value="2_5_RNA_ligase2"/>
    <property type="match status" value="1"/>
</dbReference>
<dbReference type="Proteomes" id="UP000178570">
    <property type="component" value="Unassembled WGS sequence"/>
</dbReference>
<dbReference type="AlphaFoldDB" id="A0A1G1XKW9"/>
<dbReference type="InterPro" id="IPR009097">
    <property type="entry name" value="Cyclic_Pdiesterase"/>
</dbReference>
<protein>
    <recommendedName>
        <fullName evidence="3">2'-5' RNA ligase</fullName>
    </recommendedName>
</protein>
<gene>
    <name evidence="1" type="ORF">A2570_02275</name>
</gene>
<dbReference type="SUPFAM" id="SSF55144">
    <property type="entry name" value="LigT-like"/>
    <property type="match status" value="1"/>
</dbReference>
<name>A0A1G1XKW9_9BACT</name>
<evidence type="ECO:0008006" key="3">
    <source>
        <dbReference type="Google" id="ProtNLM"/>
    </source>
</evidence>
<reference evidence="1 2" key="1">
    <citation type="journal article" date="2016" name="Nat. Commun.">
        <title>Thousands of microbial genomes shed light on interconnected biogeochemical processes in an aquifer system.</title>
        <authorList>
            <person name="Anantharaman K."/>
            <person name="Brown C.T."/>
            <person name="Hug L.A."/>
            <person name="Sharon I."/>
            <person name="Castelle C.J."/>
            <person name="Probst A.J."/>
            <person name="Thomas B.C."/>
            <person name="Singh A."/>
            <person name="Wilkins M.J."/>
            <person name="Karaoz U."/>
            <person name="Brodie E.L."/>
            <person name="Williams K.H."/>
            <person name="Hubbard S.S."/>
            <person name="Banfield J.F."/>
        </authorList>
    </citation>
    <scope>NUCLEOTIDE SEQUENCE [LARGE SCALE GENOMIC DNA]</scope>
</reference>
<sequence length="190" mass="21858">MAYLVVAYPKISEFDFNWIQEYRSKNDPRYFNVVKPHFTIVFATGDISQEEFIQEAKKQTENIQQFDFELNIATINQDDSKEYYHEFLVPEKGYAAIVKLHDKLYSGAFYKNLRFDIDFIPHVGIGNADDVQESKKRVDSLNAKSVSIIGKVDTLDILEYKDGKVSTIDQIKLLCQSPNTKNTPLSLQSA</sequence>
<evidence type="ECO:0000313" key="2">
    <source>
        <dbReference type="Proteomes" id="UP000178570"/>
    </source>
</evidence>
<dbReference type="Gene3D" id="3.90.1140.10">
    <property type="entry name" value="Cyclic phosphodiesterase"/>
    <property type="match status" value="1"/>
</dbReference>
<proteinExistence type="predicted"/>
<organism evidence="1 2">
    <name type="scientific">Candidatus Brennerbacteria bacterium RIFOXYD1_FULL_41_16</name>
    <dbReference type="NCBI Taxonomy" id="1797529"/>
    <lineage>
        <taxon>Bacteria</taxon>
        <taxon>Candidatus Brenneribacteriota</taxon>
    </lineage>
</organism>